<organism evidence="2 3">
    <name type="scientific">Vanilla planifolia</name>
    <name type="common">Vanilla</name>
    <dbReference type="NCBI Taxonomy" id="51239"/>
    <lineage>
        <taxon>Eukaryota</taxon>
        <taxon>Viridiplantae</taxon>
        <taxon>Streptophyta</taxon>
        <taxon>Embryophyta</taxon>
        <taxon>Tracheophyta</taxon>
        <taxon>Spermatophyta</taxon>
        <taxon>Magnoliopsida</taxon>
        <taxon>Liliopsida</taxon>
        <taxon>Asparagales</taxon>
        <taxon>Orchidaceae</taxon>
        <taxon>Vanilloideae</taxon>
        <taxon>Vanilleae</taxon>
        <taxon>Vanilla</taxon>
    </lineage>
</organism>
<reference evidence="2 3" key="1">
    <citation type="journal article" date="2020" name="Nat. Food">
        <title>A phased Vanilla planifolia genome enables genetic improvement of flavour and production.</title>
        <authorList>
            <person name="Hasing T."/>
            <person name="Tang H."/>
            <person name="Brym M."/>
            <person name="Khazi F."/>
            <person name="Huang T."/>
            <person name="Chambers A.H."/>
        </authorList>
    </citation>
    <scope>NUCLEOTIDE SEQUENCE [LARGE SCALE GENOMIC DNA]</scope>
    <source>
        <tissue evidence="2">Leaf</tissue>
    </source>
</reference>
<feature type="region of interest" description="Disordered" evidence="1">
    <location>
        <begin position="126"/>
        <end position="147"/>
    </location>
</feature>
<sequence>MRLAVRFGRVGRGADRLRCARRGAASDLVRHGRVPSKSPERRPPSLPPPVPFMRETTQKISSVLRDLPWDSARGRAPPLPVRWDSFTVNRVLKMHPDGKSLALLQLGSRLPGFKRPVHLHHHARYLRRGGSSRLHAPGAQGHGGKGP</sequence>
<gene>
    <name evidence="2" type="ORF">HPP92_006080</name>
</gene>
<evidence type="ECO:0000256" key="1">
    <source>
        <dbReference type="SAM" id="MobiDB-lite"/>
    </source>
</evidence>
<proteinExistence type="predicted"/>
<accession>A0A835VBJ7</accession>
<evidence type="ECO:0000313" key="3">
    <source>
        <dbReference type="Proteomes" id="UP000636800"/>
    </source>
</evidence>
<dbReference type="AlphaFoldDB" id="A0A835VBJ7"/>
<feature type="region of interest" description="Disordered" evidence="1">
    <location>
        <begin position="28"/>
        <end position="53"/>
    </location>
</feature>
<dbReference type="EMBL" id="JADCNL010000002">
    <property type="protein sequence ID" value="KAG0492682.1"/>
    <property type="molecule type" value="Genomic_DNA"/>
</dbReference>
<evidence type="ECO:0000313" key="2">
    <source>
        <dbReference type="EMBL" id="KAG0492682.1"/>
    </source>
</evidence>
<comment type="caution">
    <text evidence="2">The sequence shown here is derived from an EMBL/GenBank/DDBJ whole genome shotgun (WGS) entry which is preliminary data.</text>
</comment>
<dbReference type="Proteomes" id="UP000636800">
    <property type="component" value="Chromosome 2"/>
</dbReference>
<name>A0A835VBJ7_VANPL</name>
<keyword evidence="3" id="KW-1185">Reference proteome</keyword>
<dbReference type="OrthoDB" id="769821at2759"/>
<protein>
    <submittedName>
        <fullName evidence="2">Uncharacterized protein</fullName>
    </submittedName>
</protein>